<dbReference type="EMBL" id="CAJHIS010000009">
    <property type="protein sequence ID" value="CAD6493131.1"/>
    <property type="molecule type" value="Genomic_DNA"/>
</dbReference>
<feature type="domain" description="Damage-control phosphatase ARMT1-like metal-binding" evidence="1">
    <location>
        <begin position="6"/>
        <end position="279"/>
    </location>
</feature>
<sequence>MKSRLDCIPCFQRQALEATRFATGDEHVQEQVLREVIHSLSGLDWKVSPLELAYGVHGIVRRVSGENDPYSDVKQRCNDAALRMYPELRKMVDESSTPLLTAVRLAIAGNIIDLGMGTKFDIKKTVVTTLKKDFRIDDFSKFVRTLNNSTNITYLADNAGEIVFDKLLLETILKEYDIEKILFAVKGAPFINDATLGDAIYAGLDQLPGIKFIGVGIGNGSEIEYSSEKFADILAASDIVISKGQGNYEAFSSYKEIFFLLIAKCPVIAKDIGVKVGDIILKYSSKK</sequence>
<gene>
    <name evidence="2" type="ORF">EMLJLAPB_00455</name>
</gene>
<evidence type="ECO:0000313" key="3">
    <source>
        <dbReference type="Proteomes" id="UP000634805"/>
    </source>
</evidence>
<evidence type="ECO:0000313" key="2">
    <source>
        <dbReference type="EMBL" id="CAD6493131.1"/>
    </source>
</evidence>
<dbReference type="Proteomes" id="UP000634805">
    <property type="component" value="Unassembled WGS sequence"/>
</dbReference>
<dbReference type="InterPro" id="IPR014444">
    <property type="entry name" value="PH1575-like"/>
</dbReference>
<dbReference type="Gene3D" id="1.10.285.20">
    <property type="entry name" value="Uncharacterised protein PF01937, DUF89, domain 2"/>
    <property type="match status" value="1"/>
</dbReference>
<dbReference type="PIRSF" id="PIRSF006593">
    <property type="entry name" value="UCP006593"/>
    <property type="match status" value="1"/>
</dbReference>
<dbReference type="SUPFAM" id="SSF111321">
    <property type="entry name" value="AF1104-like"/>
    <property type="match status" value="1"/>
</dbReference>
<comment type="caution">
    <text evidence="2">The sequence shown here is derived from an EMBL/GenBank/DDBJ whole genome shotgun (WGS) entry which is preliminary data.</text>
</comment>
<dbReference type="Gene3D" id="3.40.50.10880">
    <property type="entry name" value="Uncharacterised protein PF01937, DUF89, domain 3"/>
    <property type="match status" value="1"/>
</dbReference>
<organism evidence="2 3">
    <name type="scientific">Candidatus Argoarchaeum ethanivorans</name>
    <dbReference type="NCBI Taxonomy" id="2608793"/>
    <lineage>
        <taxon>Archaea</taxon>
        <taxon>Methanobacteriati</taxon>
        <taxon>Methanobacteriota</taxon>
        <taxon>Stenosarchaea group</taxon>
        <taxon>Methanomicrobia</taxon>
        <taxon>Methanosarcinales</taxon>
        <taxon>Methanosarcinales incertae sedis</taxon>
        <taxon>GOM Arc I cluster</taxon>
        <taxon>Candidatus Argoarchaeum</taxon>
    </lineage>
</organism>
<accession>A0A811T9Y6</accession>
<proteinExistence type="predicted"/>
<dbReference type="Pfam" id="PF01937">
    <property type="entry name" value="ARMT1-like_dom"/>
    <property type="match status" value="1"/>
</dbReference>
<dbReference type="AlphaFoldDB" id="A0A811T9Y6"/>
<dbReference type="Gene3D" id="1.10.8.380">
    <property type="entry name" value="Uncharacterised protein PF01937, DUF89, domain 1"/>
    <property type="match status" value="1"/>
</dbReference>
<name>A0A811T9Y6_9EURY</name>
<dbReference type="InterPro" id="IPR002791">
    <property type="entry name" value="ARMT1-like_metal-bd"/>
</dbReference>
<protein>
    <recommendedName>
        <fullName evidence="1">Damage-control phosphatase ARMT1-like metal-binding domain-containing protein</fullName>
    </recommendedName>
</protein>
<dbReference type="InterPro" id="IPR036075">
    <property type="entry name" value="ARMT-1-like_metal-bd_sf"/>
</dbReference>
<reference evidence="2" key="1">
    <citation type="submission" date="2020-10" db="EMBL/GenBank/DDBJ databases">
        <authorList>
            <person name="Hahn C.J."/>
            <person name="Laso-Perez R."/>
            <person name="Vulcano F."/>
            <person name="Vaziourakis K.-M."/>
            <person name="Stokke R."/>
            <person name="Steen I.H."/>
            <person name="Teske A."/>
            <person name="Boetius A."/>
            <person name="Liebeke M."/>
            <person name="Amann R."/>
            <person name="Knittel K."/>
        </authorList>
    </citation>
    <scope>NUCLEOTIDE SEQUENCE</scope>
    <source>
        <strain evidence="2">Gfbio:e3339647-f889-4370-9287-4fb5cb688e4c:AG392D22_GoMArc1</strain>
    </source>
</reference>
<evidence type="ECO:0000259" key="1">
    <source>
        <dbReference type="Pfam" id="PF01937"/>
    </source>
</evidence>